<evidence type="ECO:0000313" key="4">
    <source>
        <dbReference type="Proteomes" id="UP000591131"/>
    </source>
</evidence>
<feature type="signal peptide" evidence="2">
    <location>
        <begin position="1"/>
        <end position="20"/>
    </location>
</feature>
<protein>
    <submittedName>
        <fullName evidence="3">Uncharacterized protein</fullName>
    </submittedName>
</protein>
<dbReference type="Proteomes" id="UP000591131">
    <property type="component" value="Unassembled WGS sequence"/>
</dbReference>
<name>A0A7J6KST5_PERCH</name>
<sequence length="574" mass="61622">MTKILWSVVLDALLGSTAPAATITRKWRTGSVMHVVPNELACTFVRDVGLGFIDEGQELAEVVITTISRLDQRRSITQLLKKIWAIGGRQSNCIDMLLTLDKCGGLSKGNQYVYLFEYSTFASIGAELVALEMRQAFALYARSTIGRLLKRGLRVKTLLSIILRDNTSPTTAAEVTATQSARRRIDAFLYEQASRLVGRPWDSHLLWEALREPLSALVKTGERQDLLVLVQAGLPGAHAIVDLTQQEDTIYPPCILGIAGSADACAEETIRLNSVKYSAKRGLKTVGTLAPKVESIPFPDDDVLKGAFFVAYTITQHERLTCAVCGKDCSAADFELNVCSTCILSCVCRSCVFTAACIRIAQKCGIRCCVCNLDADLNKPGVKNLLNEGKAFTQLLIELNPKDGTAIRNLNAVEVVLPPGNHEVSKEHALTMLLDTYQEREDHMSIRAQVQMIRQDLRLPLDMDDSEVLRLGQQQMNLLLNAQDPLAANAVPPPANAVPPPPANVVPPPPANVVPPAPANVVPPAPANAVPPPANAVPPAPANAVPPPANAVPPPPANAVPPAPANAVPPPANA</sequence>
<keyword evidence="2" id="KW-0732">Signal</keyword>
<proteinExistence type="predicted"/>
<feature type="chain" id="PRO_5029464894" evidence="2">
    <location>
        <begin position="21"/>
        <end position="574"/>
    </location>
</feature>
<organism evidence="3 4">
    <name type="scientific">Perkinsus chesapeaki</name>
    <name type="common">Clam parasite</name>
    <name type="synonym">Perkinsus andrewsi</name>
    <dbReference type="NCBI Taxonomy" id="330153"/>
    <lineage>
        <taxon>Eukaryota</taxon>
        <taxon>Sar</taxon>
        <taxon>Alveolata</taxon>
        <taxon>Perkinsozoa</taxon>
        <taxon>Perkinsea</taxon>
        <taxon>Perkinsida</taxon>
        <taxon>Perkinsidae</taxon>
        <taxon>Perkinsus</taxon>
    </lineage>
</organism>
<gene>
    <name evidence="3" type="ORF">FOL47_001847</name>
</gene>
<dbReference type="EMBL" id="JAAPAO010001461">
    <property type="protein sequence ID" value="KAF4649669.1"/>
    <property type="molecule type" value="Genomic_DNA"/>
</dbReference>
<feature type="region of interest" description="Disordered" evidence="1">
    <location>
        <begin position="517"/>
        <end position="574"/>
    </location>
</feature>
<keyword evidence="4" id="KW-1185">Reference proteome</keyword>
<dbReference type="AlphaFoldDB" id="A0A7J6KST5"/>
<feature type="non-terminal residue" evidence="3">
    <location>
        <position position="574"/>
    </location>
</feature>
<accession>A0A7J6KST5</accession>
<evidence type="ECO:0000256" key="2">
    <source>
        <dbReference type="SAM" id="SignalP"/>
    </source>
</evidence>
<comment type="caution">
    <text evidence="3">The sequence shown here is derived from an EMBL/GenBank/DDBJ whole genome shotgun (WGS) entry which is preliminary data.</text>
</comment>
<reference evidence="3 4" key="1">
    <citation type="submission" date="2020-04" db="EMBL/GenBank/DDBJ databases">
        <title>Perkinsus chesapeaki whole genome sequence.</title>
        <authorList>
            <person name="Bogema D.R."/>
        </authorList>
    </citation>
    <scope>NUCLEOTIDE SEQUENCE [LARGE SCALE GENOMIC DNA]</scope>
    <source>
        <strain evidence="3">ATCC PRA-425</strain>
    </source>
</reference>
<evidence type="ECO:0000256" key="1">
    <source>
        <dbReference type="SAM" id="MobiDB-lite"/>
    </source>
</evidence>
<evidence type="ECO:0000313" key="3">
    <source>
        <dbReference type="EMBL" id="KAF4649669.1"/>
    </source>
</evidence>